<dbReference type="GO" id="GO:0008360">
    <property type="term" value="P:regulation of cell shape"/>
    <property type="evidence" value="ECO:0007669"/>
    <property type="project" value="UniProtKB-KW"/>
</dbReference>
<dbReference type="EC" id="3.6.1.27" evidence="3 17"/>
<gene>
    <name evidence="17" type="primary">uppP</name>
    <name evidence="18" type="ORF">BH720_16160</name>
</gene>
<dbReference type="OrthoDB" id="9808289at2"/>
<evidence type="ECO:0000256" key="2">
    <source>
        <dbReference type="ARBA" id="ARBA00010621"/>
    </source>
</evidence>
<feature type="transmembrane region" description="Helical" evidence="17">
    <location>
        <begin position="150"/>
        <end position="172"/>
    </location>
</feature>
<comment type="catalytic activity">
    <reaction evidence="16 17">
        <text>di-trans,octa-cis-undecaprenyl diphosphate + H2O = di-trans,octa-cis-undecaprenyl phosphate + phosphate + H(+)</text>
        <dbReference type="Rhea" id="RHEA:28094"/>
        <dbReference type="ChEBI" id="CHEBI:15377"/>
        <dbReference type="ChEBI" id="CHEBI:15378"/>
        <dbReference type="ChEBI" id="CHEBI:43474"/>
        <dbReference type="ChEBI" id="CHEBI:58405"/>
        <dbReference type="ChEBI" id="CHEBI:60392"/>
        <dbReference type="EC" id="3.6.1.27"/>
    </reaction>
</comment>
<comment type="similarity">
    <text evidence="2 17">Belongs to the UppP family.</text>
</comment>
<dbReference type="GO" id="GO:0005886">
    <property type="term" value="C:plasma membrane"/>
    <property type="evidence" value="ECO:0007669"/>
    <property type="project" value="UniProtKB-SubCell"/>
</dbReference>
<sequence length="312" mass="34293">MSILESILLGIVQGIFMFFPVSSTSHLVLTQHWLIQRGSSLPSPESAGMILFDLVVHVGTLISIVVVFRKSLTLLLARIWADAYSIFAGAEMATVNSLEPRISPWVNRSLLFPQGKRDNSFLYFRLAMLGMLAVVVTGLIGLPMRSLFKTVFATPLAISITLSITGFLLWWTDSMKRQQRGLRGLNPWVATVIGFSQGLALIPGLSRSGMTISFALLTGLKRRWAAEFSFFIAFPTILGATLLQTLDVMGTNAIASVGILPLFVGFVVSAIVGVFALQMVLNLLYRAKFRYFSYYLWALSIAVVVGVYQGVL</sequence>
<dbReference type="HAMAP" id="MF_01006">
    <property type="entry name" value="Undec_diphosphatase"/>
    <property type="match status" value="1"/>
</dbReference>
<evidence type="ECO:0000256" key="5">
    <source>
        <dbReference type="ARBA" id="ARBA00022475"/>
    </source>
</evidence>
<reference evidence="18" key="1">
    <citation type="submission" date="2016-09" db="EMBL/GenBank/DDBJ databases">
        <title>Draft genome of thermotolerant cyanobacterium Desertifilum sp. strain IPPAS B-1220.</title>
        <authorList>
            <person name="Sinetova M.A."/>
            <person name="Bolakhan K."/>
            <person name="Zayadan B.K."/>
            <person name="Mironov K.S."/>
            <person name="Ustinova V."/>
            <person name="Kupriyanova E.V."/>
            <person name="Sidorov R.A."/>
            <person name="Skrypnik A.N."/>
            <person name="Gogoleva N.E."/>
            <person name="Gogolev Y.V."/>
            <person name="Los D.A."/>
        </authorList>
    </citation>
    <scope>NUCLEOTIDE SEQUENCE [LARGE SCALE GENOMIC DNA]</scope>
    <source>
        <strain evidence="18">IPPAS B-1220</strain>
    </source>
</reference>
<evidence type="ECO:0000256" key="6">
    <source>
        <dbReference type="ARBA" id="ARBA00022692"/>
    </source>
</evidence>
<protein>
    <recommendedName>
        <fullName evidence="4 17">Undecaprenyl-diphosphatase</fullName>
        <ecNumber evidence="3 17">3.6.1.27</ecNumber>
    </recommendedName>
    <alternativeName>
        <fullName evidence="15 17">Bacitracin resistance protein</fullName>
    </alternativeName>
    <alternativeName>
        <fullName evidence="14 17">Undecaprenyl pyrophosphate phosphatase</fullName>
    </alternativeName>
</protein>
<proteinExistence type="inferred from homology"/>
<keyword evidence="5 17" id="KW-1003">Cell membrane</keyword>
<feature type="transmembrane region" description="Helical" evidence="17">
    <location>
        <begin position="122"/>
        <end position="144"/>
    </location>
</feature>
<keyword evidence="11 17" id="KW-0472">Membrane</keyword>
<evidence type="ECO:0000256" key="7">
    <source>
        <dbReference type="ARBA" id="ARBA00022801"/>
    </source>
</evidence>
<feature type="transmembrane region" description="Helical" evidence="17">
    <location>
        <begin position="292"/>
        <end position="311"/>
    </location>
</feature>
<dbReference type="STRING" id="1781255.BH720_16160"/>
<feature type="transmembrane region" description="Helical" evidence="17">
    <location>
        <begin position="7"/>
        <end position="29"/>
    </location>
</feature>
<evidence type="ECO:0000256" key="14">
    <source>
        <dbReference type="ARBA" id="ARBA00032707"/>
    </source>
</evidence>
<keyword evidence="8 17" id="KW-0133">Cell shape</keyword>
<comment type="function">
    <text evidence="17">Catalyzes the dephosphorylation of undecaprenyl diphosphate (UPP). Confers resistance to bacitracin.</text>
</comment>
<feature type="transmembrane region" description="Helical" evidence="17">
    <location>
        <begin position="184"/>
        <end position="204"/>
    </location>
</feature>
<keyword evidence="13 17" id="KW-0961">Cell wall biogenesis/degradation</keyword>
<comment type="subcellular location">
    <subcellularLocation>
        <location evidence="1 17">Cell membrane</location>
        <topology evidence="1 17">Multi-pass membrane protein</topology>
    </subcellularLocation>
</comment>
<evidence type="ECO:0000256" key="11">
    <source>
        <dbReference type="ARBA" id="ARBA00023136"/>
    </source>
</evidence>
<dbReference type="AlphaFoldDB" id="A0A1E5QHJ3"/>
<comment type="caution">
    <text evidence="18">The sequence shown here is derived from an EMBL/GenBank/DDBJ whole genome shotgun (WGS) entry which is preliminary data.</text>
</comment>
<evidence type="ECO:0000256" key="8">
    <source>
        <dbReference type="ARBA" id="ARBA00022960"/>
    </source>
</evidence>
<accession>A0A1E5QHJ3</accession>
<evidence type="ECO:0000256" key="1">
    <source>
        <dbReference type="ARBA" id="ARBA00004651"/>
    </source>
</evidence>
<evidence type="ECO:0000256" key="17">
    <source>
        <dbReference type="HAMAP-Rule" id="MF_01006"/>
    </source>
</evidence>
<evidence type="ECO:0000256" key="15">
    <source>
        <dbReference type="ARBA" id="ARBA00032932"/>
    </source>
</evidence>
<evidence type="ECO:0000256" key="16">
    <source>
        <dbReference type="ARBA" id="ARBA00047594"/>
    </source>
</evidence>
<dbReference type="PANTHER" id="PTHR30622">
    <property type="entry name" value="UNDECAPRENYL-DIPHOSPHATASE"/>
    <property type="match status" value="1"/>
</dbReference>
<dbReference type="PANTHER" id="PTHR30622:SF2">
    <property type="entry name" value="UNDECAPRENYL-DIPHOSPHATASE"/>
    <property type="match status" value="1"/>
</dbReference>
<dbReference type="GO" id="GO:0071555">
    <property type="term" value="P:cell wall organization"/>
    <property type="evidence" value="ECO:0007669"/>
    <property type="project" value="UniProtKB-KW"/>
</dbReference>
<comment type="miscellaneous">
    <text evidence="17">Bacitracin is thought to be involved in the inhibition of peptidoglycan synthesis by sequestering undecaprenyl diphosphate, thereby reducing the pool of lipid carrier available.</text>
</comment>
<evidence type="ECO:0000256" key="4">
    <source>
        <dbReference type="ARBA" id="ARBA00021581"/>
    </source>
</evidence>
<dbReference type="EMBL" id="MJGC01000071">
    <property type="protein sequence ID" value="OEJ74166.1"/>
    <property type="molecule type" value="Genomic_DNA"/>
</dbReference>
<keyword evidence="12 17" id="KW-0046">Antibiotic resistance</keyword>
<dbReference type="Pfam" id="PF02673">
    <property type="entry name" value="BacA"/>
    <property type="match status" value="1"/>
</dbReference>
<evidence type="ECO:0000256" key="9">
    <source>
        <dbReference type="ARBA" id="ARBA00022984"/>
    </source>
</evidence>
<dbReference type="GO" id="GO:0009252">
    <property type="term" value="P:peptidoglycan biosynthetic process"/>
    <property type="evidence" value="ECO:0007669"/>
    <property type="project" value="UniProtKB-KW"/>
</dbReference>
<organism evidence="18">
    <name type="scientific">Desertifilum tharense IPPAS B-1220</name>
    <dbReference type="NCBI Taxonomy" id="1781255"/>
    <lineage>
        <taxon>Bacteria</taxon>
        <taxon>Bacillati</taxon>
        <taxon>Cyanobacteriota</taxon>
        <taxon>Cyanophyceae</taxon>
        <taxon>Desertifilales</taxon>
        <taxon>Desertifilaceae</taxon>
        <taxon>Desertifilum</taxon>
    </lineage>
</organism>
<feature type="transmembrane region" description="Helical" evidence="17">
    <location>
        <begin position="224"/>
        <end position="243"/>
    </location>
</feature>
<dbReference type="InterPro" id="IPR003824">
    <property type="entry name" value="UppP"/>
</dbReference>
<dbReference type="GO" id="GO:0046677">
    <property type="term" value="P:response to antibiotic"/>
    <property type="evidence" value="ECO:0007669"/>
    <property type="project" value="UniProtKB-UniRule"/>
</dbReference>
<evidence type="ECO:0000313" key="18">
    <source>
        <dbReference type="EMBL" id="OEJ74166.1"/>
    </source>
</evidence>
<name>A0A1E5QHJ3_9CYAN</name>
<keyword evidence="7 17" id="KW-0378">Hydrolase</keyword>
<feature type="transmembrane region" description="Helical" evidence="17">
    <location>
        <begin position="49"/>
        <end position="68"/>
    </location>
</feature>
<dbReference type="RefSeq" id="WP_069968253.1">
    <property type="nucleotide sequence ID" value="NZ_CM124774.1"/>
</dbReference>
<dbReference type="GO" id="GO:0050380">
    <property type="term" value="F:undecaprenyl-diphosphatase activity"/>
    <property type="evidence" value="ECO:0007669"/>
    <property type="project" value="UniProtKB-UniRule"/>
</dbReference>
<keyword evidence="9 17" id="KW-0573">Peptidoglycan synthesis</keyword>
<feature type="transmembrane region" description="Helical" evidence="17">
    <location>
        <begin position="255"/>
        <end position="280"/>
    </location>
</feature>
<evidence type="ECO:0000256" key="13">
    <source>
        <dbReference type="ARBA" id="ARBA00023316"/>
    </source>
</evidence>
<keyword evidence="10 17" id="KW-1133">Transmembrane helix</keyword>
<evidence type="ECO:0000256" key="10">
    <source>
        <dbReference type="ARBA" id="ARBA00022989"/>
    </source>
</evidence>
<evidence type="ECO:0000256" key="12">
    <source>
        <dbReference type="ARBA" id="ARBA00023251"/>
    </source>
</evidence>
<evidence type="ECO:0000256" key="3">
    <source>
        <dbReference type="ARBA" id="ARBA00012374"/>
    </source>
</evidence>
<keyword evidence="6 17" id="KW-0812">Transmembrane</keyword>